<name>A0ABT4LHD8_9PROT</name>
<evidence type="ECO:0000313" key="2">
    <source>
        <dbReference type="Proteomes" id="UP001069802"/>
    </source>
</evidence>
<reference evidence="1" key="1">
    <citation type="submission" date="2022-12" db="EMBL/GenBank/DDBJ databases">
        <title>Bacterial isolates from different developmental stages of Nematostella vectensis.</title>
        <authorList>
            <person name="Fraune S."/>
        </authorList>
    </citation>
    <scope>NUCLEOTIDE SEQUENCE</scope>
    <source>
        <strain evidence="1">G21630-S1</strain>
    </source>
</reference>
<dbReference type="RefSeq" id="WP_269422713.1">
    <property type="nucleotide sequence ID" value="NZ_JAPWGY010000002.1"/>
</dbReference>
<organism evidence="1 2">
    <name type="scientific">Kiloniella laminariae</name>
    <dbReference type="NCBI Taxonomy" id="454162"/>
    <lineage>
        <taxon>Bacteria</taxon>
        <taxon>Pseudomonadati</taxon>
        <taxon>Pseudomonadota</taxon>
        <taxon>Alphaproteobacteria</taxon>
        <taxon>Rhodospirillales</taxon>
        <taxon>Kiloniellaceae</taxon>
        <taxon>Kiloniella</taxon>
    </lineage>
</organism>
<protein>
    <submittedName>
        <fullName evidence="1">Flagellar protein FliS</fullName>
    </submittedName>
</protein>
<evidence type="ECO:0000313" key="1">
    <source>
        <dbReference type="EMBL" id="MCZ4280518.1"/>
    </source>
</evidence>
<dbReference type="SUPFAM" id="SSF101116">
    <property type="entry name" value="Flagellar export chaperone FliS"/>
    <property type="match status" value="1"/>
</dbReference>
<keyword evidence="1" id="KW-0282">Flagellum</keyword>
<keyword evidence="1" id="KW-0966">Cell projection</keyword>
<dbReference type="InterPro" id="IPR036584">
    <property type="entry name" value="FliS_sf"/>
</dbReference>
<dbReference type="InterPro" id="IPR003713">
    <property type="entry name" value="FliS"/>
</dbReference>
<keyword evidence="2" id="KW-1185">Reference proteome</keyword>
<proteinExistence type="predicted"/>
<gene>
    <name evidence="1" type="ORF">O4H49_07000</name>
</gene>
<comment type="caution">
    <text evidence="1">The sequence shown here is derived from an EMBL/GenBank/DDBJ whole genome shotgun (WGS) entry which is preliminary data.</text>
</comment>
<sequence>MQWQPGNTATGLSSMDTSPSEVLMLINQVINALGEAKEAVTTLQIEKRFNATMKATALMDSIEQEMKADISEGVRSAFTQTYLSLIANMTRTNVKNDLASAREALALMISFRQIWTTLYPSLEEECFAWPHSALQKHQRSGLHLA</sequence>
<keyword evidence="1" id="KW-0969">Cilium</keyword>
<accession>A0ABT4LHD8</accession>
<dbReference type="Proteomes" id="UP001069802">
    <property type="component" value="Unassembled WGS sequence"/>
</dbReference>
<dbReference type="EMBL" id="JAPWGY010000002">
    <property type="protein sequence ID" value="MCZ4280518.1"/>
    <property type="molecule type" value="Genomic_DNA"/>
</dbReference>
<dbReference type="Pfam" id="PF02561">
    <property type="entry name" value="FliS"/>
    <property type="match status" value="1"/>
</dbReference>
<dbReference type="Gene3D" id="1.20.120.340">
    <property type="entry name" value="Flagellar protein FliS"/>
    <property type="match status" value="1"/>
</dbReference>